<dbReference type="EMBL" id="CADEBC010000061">
    <property type="protein sequence ID" value="CAB3221165.1"/>
    <property type="molecule type" value="Genomic_DNA"/>
</dbReference>
<dbReference type="OrthoDB" id="5989194at2759"/>
<dbReference type="Pfam" id="PF03564">
    <property type="entry name" value="DUF1759"/>
    <property type="match status" value="1"/>
</dbReference>
<reference evidence="1 2" key="1">
    <citation type="submission" date="2020-04" db="EMBL/GenBank/DDBJ databases">
        <authorList>
            <person name="Wallbank WR R."/>
            <person name="Pardo Diaz C."/>
            <person name="Kozak K."/>
            <person name="Martin S."/>
            <person name="Jiggins C."/>
            <person name="Moest M."/>
            <person name="Warren A I."/>
            <person name="Byers J.R.P. K."/>
            <person name="Montejo-Kovacevich G."/>
            <person name="Yen C E."/>
        </authorList>
    </citation>
    <scope>NUCLEOTIDE SEQUENCE [LARGE SCALE GENOMIC DNA]</scope>
</reference>
<sequence>MEGLLTTQEQIMSAMDTLRTNFKKDGAERKTPAYLEKRLATLDAYWNEFQLNHTKLRAEFEEPSNPYFSENHYQKAFNFYSEIKTLIKKYGTIDVTKPFWRPGTPLAQSAEGQDDPITYTKAGASQSPFTTKTVTQGNPSKIEEMLRKQKTNFRAFSRTIDTIDLDSLSEKWEFEDILKTIQTRWTTIDTLHWEIENESIVSNEAYQLAFDGYEAKYNSIKKALNSRMWSTSYREKSMPKMDIPTFSGSYQQWISFKDLFCEAIHHNKSLPNAQKMQYLKAKLRGEADKL</sequence>
<dbReference type="Proteomes" id="UP000494106">
    <property type="component" value="Unassembled WGS sequence"/>
</dbReference>
<name>A0A8S0YP49_ARCPL</name>
<evidence type="ECO:0000313" key="2">
    <source>
        <dbReference type="Proteomes" id="UP000494106"/>
    </source>
</evidence>
<accession>A0A8S0YP49</accession>
<protein>
    <submittedName>
        <fullName evidence="1">Uncharacterized protein</fullName>
    </submittedName>
</protein>
<organism evidence="1 2">
    <name type="scientific">Arctia plantaginis</name>
    <name type="common">Wood tiger moth</name>
    <name type="synonym">Phalaena plantaginis</name>
    <dbReference type="NCBI Taxonomy" id="874455"/>
    <lineage>
        <taxon>Eukaryota</taxon>
        <taxon>Metazoa</taxon>
        <taxon>Ecdysozoa</taxon>
        <taxon>Arthropoda</taxon>
        <taxon>Hexapoda</taxon>
        <taxon>Insecta</taxon>
        <taxon>Pterygota</taxon>
        <taxon>Neoptera</taxon>
        <taxon>Endopterygota</taxon>
        <taxon>Lepidoptera</taxon>
        <taxon>Glossata</taxon>
        <taxon>Ditrysia</taxon>
        <taxon>Noctuoidea</taxon>
        <taxon>Erebidae</taxon>
        <taxon>Arctiinae</taxon>
        <taxon>Arctia</taxon>
    </lineage>
</organism>
<comment type="caution">
    <text evidence="1">The sequence shown here is derived from an EMBL/GenBank/DDBJ whole genome shotgun (WGS) entry which is preliminary data.</text>
</comment>
<dbReference type="AlphaFoldDB" id="A0A8S0YP49"/>
<proteinExistence type="predicted"/>
<gene>
    <name evidence="1" type="ORF">APLA_LOCUS474</name>
</gene>
<feature type="non-terminal residue" evidence="1">
    <location>
        <position position="290"/>
    </location>
</feature>
<dbReference type="InterPro" id="IPR005312">
    <property type="entry name" value="DUF1759"/>
</dbReference>
<keyword evidence="2" id="KW-1185">Reference proteome</keyword>
<evidence type="ECO:0000313" key="1">
    <source>
        <dbReference type="EMBL" id="CAB3221165.1"/>
    </source>
</evidence>